<gene>
    <name evidence="6" type="ORF">PW210_003011</name>
</gene>
<evidence type="ECO:0000313" key="7">
    <source>
        <dbReference type="Proteomes" id="UP001171165"/>
    </source>
</evidence>
<proteinExistence type="inferred from homology"/>
<feature type="chain" id="PRO_5042833598" evidence="5">
    <location>
        <begin position="23"/>
        <end position="190"/>
    </location>
</feature>
<dbReference type="Proteomes" id="UP001171165">
    <property type="component" value="Unassembled WGS sequence"/>
</dbReference>
<evidence type="ECO:0000256" key="1">
    <source>
        <dbReference type="ARBA" id="ARBA00004418"/>
    </source>
</evidence>
<dbReference type="GO" id="GO:0051082">
    <property type="term" value="F:unfolded protein binding"/>
    <property type="evidence" value="ECO:0007669"/>
    <property type="project" value="TreeGrafter"/>
</dbReference>
<evidence type="ECO:0000256" key="4">
    <source>
        <dbReference type="ARBA" id="ARBA00022764"/>
    </source>
</evidence>
<dbReference type="CDD" id="cd09916">
    <property type="entry name" value="CpxP_like"/>
    <property type="match status" value="1"/>
</dbReference>
<dbReference type="PANTHER" id="PTHR38102:SF2">
    <property type="entry name" value="PERIPLASMIC PROTEIN CPXP"/>
    <property type="match status" value="1"/>
</dbReference>
<evidence type="ECO:0000256" key="2">
    <source>
        <dbReference type="ARBA" id="ARBA00008441"/>
    </source>
</evidence>
<name>A0AAN3YY29_PROMI</name>
<keyword evidence="4" id="KW-0574">Periplasm</keyword>
<dbReference type="Pfam" id="PF07813">
    <property type="entry name" value="LTXXQ"/>
    <property type="match status" value="1"/>
</dbReference>
<protein>
    <submittedName>
        <fullName evidence="6">Spy/CpxP family protein refolding chaperone</fullName>
    </submittedName>
</protein>
<keyword evidence="3 5" id="KW-0732">Signal</keyword>
<dbReference type="InterPro" id="IPR012899">
    <property type="entry name" value="LTXXQ"/>
</dbReference>
<evidence type="ECO:0000256" key="5">
    <source>
        <dbReference type="SAM" id="SignalP"/>
    </source>
</evidence>
<feature type="signal peptide" evidence="5">
    <location>
        <begin position="1"/>
        <end position="22"/>
    </location>
</feature>
<dbReference type="RefSeq" id="WP_053828308.1">
    <property type="nucleotide sequence ID" value="NZ_ABFDCH020000124.1"/>
</dbReference>
<evidence type="ECO:0000313" key="6">
    <source>
        <dbReference type="EMBL" id="EKW9777149.1"/>
    </source>
</evidence>
<organism evidence="6 7">
    <name type="scientific">Proteus mirabilis</name>
    <dbReference type="NCBI Taxonomy" id="584"/>
    <lineage>
        <taxon>Bacteria</taxon>
        <taxon>Pseudomonadati</taxon>
        <taxon>Pseudomonadota</taxon>
        <taxon>Gammaproteobacteria</taxon>
        <taxon>Enterobacterales</taxon>
        <taxon>Morganellaceae</taxon>
        <taxon>Proteus</taxon>
    </lineage>
</organism>
<accession>A0AAN3YY29</accession>
<dbReference type="EMBL" id="ABKSPD020000011">
    <property type="protein sequence ID" value="EKW9777149.1"/>
    <property type="molecule type" value="Genomic_DNA"/>
</dbReference>
<dbReference type="InterPro" id="IPR052211">
    <property type="entry name" value="Cpx_auxiliary_protein"/>
</dbReference>
<comment type="caution">
    <text evidence="6">The sequence shown here is derived from an EMBL/GenBank/DDBJ whole genome shotgun (WGS) entry which is preliminary data.</text>
</comment>
<dbReference type="PIRSF" id="PIRSF034445">
    <property type="entry name" value="CpxP_Spy"/>
    <property type="match status" value="1"/>
</dbReference>
<dbReference type="NCBIfam" id="NF007687">
    <property type="entry name" value="PRK10363.1"/>
    <property type="match status" value="1"/>
</dbReference>
<reference evidence="6" key="1">
    <citation type="submission" date="2023-06" db="EMBL/GenBank/DDBJ databases">
        <authorList>
            <consortium name="Clinical and Environmental Microbiology Branch: Whole genome sequencing antimicrobial resistance pathogens in the healthcare setting"/>
        </authorList>
    </citation>
    <scope>NUCLEOTIDE SEQUENCE</scope>
    <source>
        <strain evidence="6">Microbial</strain>
    </source>
</reference>
<dbReference type="GO" id="GO:0030288">
    <property type="term" value="C:outer membrane-bounded periplasmic space"/>
    <property type="evidence" value="ECO:0007669"/>
    <property type="project" value="TreeGrafter"/>
</dbReference>
<dbReference type="Gene3D" id="1.20.120.1490">
    <property type="match status" value="1"/>
</dbReference>
<dbReference type="AlphaFoldDB" id="A0AAN3YY29"/>
<comment type="similarity">
    <text evidence="2">Belongs to the CpxP/Spy family.</text>
</comment>
<sequence>MRKVAMVALASMFLVAPTVVMAETSNTNNQPAGQQQYNDNYHCGYGYGMHDGRDNRGHRGQRGHMMGNNNFGESRMFNGITLTEQQRTQMRDLMRQHHQDRFNNSDFRQRHENMHKLITADKFDEAAVRAQIQDMDKQAIERRVEMAKVHNQMYQLLTPEQKAQLEKNYQQRVSSVSVSQQNQQTQEKAN</sequence>
<comment type="subcellular location">
    <subcellularLocation>
        <location evidence="1">Periplasm</location>
    </subcellularLocation>
</comment>
<dbReference type="PANTHER" id="PTHR38102">
    <property type="entry name" value="PERIPLASMIC CHAPERONE SPY"/>
    <property type="match status" value="1"/>
</dbReference>
<evidence type="ECO:0000256" key="3">
    <source>
        <dbReference type="ARBA" id="ARBA00022729"/>
    </source>
</evidence>
<dbReference type="KEGG" id="pvl:AOB99_00345"/>